<gene>
    <name evidence="9" type="ORF">H9738_08130</name>
</gene>
<keyword evidence="4 7" id="KW-1133">Transmembrane helix</keyword>
<feature type="transmembrane region" description="Helical" evidence="7">
    <location>
        <begin position="694"/>
        <end position="714"/>
    </location>
</feature>
<sequence>MLGNNNKKILNKLAKNTLRRNKKQMSILFLTICLSAFMLFSVFTLGITYLDLSRQQDTRLNGAEYDIALMNGFTEQQKESLEENSFTRSVGTESYAGYVKSTEYDHTVDTGLLWCDQTFWEEQMAPARTKTEGFYPQEKNQLMVTKEGLKTLGKEDLQTGDSLSLTYEDNTGIHTGKFVISGIWDGYGDKAPVFVSEEFYKQSGYRLEYDGILCIKLKQDFLLPGTIDKIEDSLELSERQAFQPSPYIENSLKILAGIWGLSAVICLSAYLLIYNILYLSVSGKIRYYGLLQALGMTRKQILEFIKKQMLLISAGGIAAGIVLGILTSLILIPYVMEILGISMEDMKLSFHPFILLVSTAVSGTAVFLGIRKPVGKAADTSPVEAVKYRGIRNTGPGSRRVRKKNLLWTMAWEQIRKDKKKSAVVFLSLAASLSVFCCLTTIISSHGSRTVVPNYWDADLTIRNSTQTTEEINSLKPVLDGRFLDELKKIEGIRELHMVEGAPVTFPEDSFFREWLQNYAGSRPYLSYTEILSKYREKPESFYGMVKGIDEEEFDYLNQTLEKPADKAAFLAGKQCILYYPGFQVPDGYVGEKNIHFSCGGKQFSISIAAVCHEWYYGGTRNIGPNLIVSQDYLESLGNQLYTLNLNIKYRETYDKTTEGKIRELIEDSSNSSDLILESKLENMQTIQDSQGNMMEIGTVISLLLLLVGALNYGNTMAASLQSRKLTFAIMESLGMSDRQIRKLLVREGLLYAFFSIIITMTAGTLITYICFQAVNYTGIPFSVPALPLVCSGGLLVILCIGVPLLSYRRLRGNPSIVERLREYEE</sequence>
<protein>
    <submittedName>
        <fullName evidence="9">ABC transporter permease</fullName>
    </submittedName>
</protein>
<dbReference type="GO" id="GO:0005886">
    <property type="term" value="C:plasma membrane"/>
    <property type="evidence" value="ECO:0007669"/>
    <property type="project" value="UniProtKB-SubCell"/>
</dbReference>
<feature type="domain" description="ABC3 transporter permease C-terminal" evidence="8">
    <location>
        <begin position="261"/>
        <end position="370"/>
    </location>
</feature>
<keyword evidence="2" id="KW-1003">Cell membrane</keyword>
<accession>A0A9D2AND7</accession>
<feature type="transmembrane region" description="Helical" evidence="7">
    <location>
        <begin position="27"/>
        <end position="50"/>
    </location>
</feature>
<evidence type="ECO:0000259" key="8">
    <source>
        <dbReference type="Pfam" id="PF02687"/>
    </source>
</evidence>
<name>A0A9D2AND7_9FIRM</name>
<evidence type="ECO:0000313" key="10">
    <source>
        <dbReference type="Proteomes" id="UP000824230"/>
    </source>
</evidence>
<feature type="transmembrane region" description="Helical" evidence="7">
    <location>
        <begin position="423"/>
        <end position="443"/>
    </location>
</feature>
<feature type="domain" description="ABC3 transporter permease C-terminal" evidence="8">
    <location>
        <begin position="700"/>
        <end position="813"/>
    </location>
</feature>
<evidence type="ECO:0000256" key="5">
    <source>
        <dbReference type="ARBA" id="ARBA00023136"/>
    </source>
</evidence>
<dbReference type="EMBL" id="DXFG01000161">
    <property type="protein sequence ID" value="HIX37820.1"/>
    <property type="molecule type" value="Genomic_DNA"/>
</dbReference>
<organism evidence="9 10">
    <name type="scientific">Candidatus Blautia pullistercoris</name>
    <dbReference type="NCBI Taxonomy" id="2838499"/>
    <lineage>
        <taxon>Bacteria</taxon>
        <taxon>Bacillati</taxon>
        <taxon>Bacillota</taxon>
        <taxon>Clostridia</taxon>
        <taxon>Lachnospirales</taxon>
        <taxon>Lachnospiraceae</taxon>
        <taxon>Blautia</taxon>
    </lineage>
</organism>
<evidence type="ECO:0000256" key="7">
    <source>
        <dbReference type="SAM" id="Phobius"/>
    </source>
</evidence>
<feature type="transmembrane region" description="Helical" evidence="7">
    <location>
        <begin position="749"/>
        <end position="775"/>
    </location>
</feature>
<comment type="similarity">
    <text evidence="6">Belongs to the ABC-4 integral membrane protein family.</text>
</comment>
<evidence type="ECO:0000256" key="2">
    <source>
        <dbReference type="ARBA" id="ARBA00022475"/>
    </source>
</evidence>
<dbReference type="PANTHER" id="PTHR30572">
    <property type="entry name" value="MEMBRANE COMPONENT OF TRANSPORTER-RELATED"/>
    <property type="match status" value="1"/>
</dbReference>
<feature type="transmembrane region" description="Helical" evidence="7">
    <location>
        <begin position="309"/>
        <end position="336"/>
    </location>
</feature>
<feature type="transmembrane region" description="Helical" evidence="7">
    <location>
        <begin position="787"/>
        <end position="806"/>
    </location>
</feature>
<reference evidence="9" key="2">
    <citation type="submission" date="2021-04" db="EMBL/GenBank/DDBJ databases">
        <authorList>
            <person name="Gilroy R."/>
        </authorList>
    </citation>
    <scope>NUCLEOTIDE SEQUENCE</scope>
    <source>
        <strain evidence="9">ChiHjej12B11-1927</strain>
    </source>
</reference>
<dbReference type="Pfam" id="PF02687">
    <property type="entry name" value="FtsX"/>
    <property type="match status" value="2"/>
</dbReference>
<keyword evidence="5 7" id="KW-0472">Membrane</keyword>
<comment type="subcellular location">
    <subcellularLocation>
        <location evidence="1">Cell membrane</location>
        <topology evidence="1">Multi-pass membrane protein</topology>
    </subcellularLocation>
</comment>
<evidence type="ECO:0000256" key="1">
    <source>
        <dbReference type="ARBA" id="ARBA00004651"/>
    </source>
</evidence>
<evidence type="ECO:0000256" key="3">
    <source>
        <dbReference type="ARBA" id="ARBA00022692"/>
    </source>
</evidence>
<keyword evidence="3 7" id="KW-0812">Transmembrane</keyword>
<dbReference type="GO" id="GO:0022857">
    <property type="term" value="F:transmembrane transporter activity"/>
    <property type="evidence" value="ECO:0007669"/>
    <property type="project" value="TreeGrafter"/>
</dbReference>
<comment type="caution">
    <text evidence="9">The sequence shown here is derived from an EMBL/GenBank/DDBJ whole genome shotgun (WGS) entry which is preliminary data.</text>
</comment>
<dbReference type="InterPro" id="IPR003838">
    <property type="entry name" value="ABC3_permease_C"/>
</dbReference>
<dbReference type="PANTHER" id="PTHR30572:SF4">
    <property type="entry name" value="ABC TRANSPORTER PERMEASE YTRF"/>
    <property type="match status" value="1"/>
</dbReference>
<reference evidence="9" key="1">
    <citation type="journal article" date="2021" name="PeerJ">
        <title>Extensive microbial diversity within the chicken gut microbiome revealed by metagenomics and culture.</title>
        <authorList>
            <person name="Gilroy R."/>
            <person name="Ravi A."/>
            <person name="Getino M."/>
            <person name="Pursley I."/>
            <person name="Horton D.L."/>
            <person name="Alikhan N.F."/>
            <person name="Baker D."/>
            <person name="Gharbi K."/>
            <person name="Hall N."/>
            <person name="Watson M."/>
            <person name="Adriaenssens E.M."/>
            <person name="Foster-Nyarko E."/>
            <person name="Jarju S."/>
            <person name="Secka A."/>
            <person name="Antonio M."/>
            <person name="Oren A."/>
            <person name="Chaudhuri R.R."/>
            <person name="La Ragione R."/>
            <person name="Hildebrand F."/>
            <person name="Pallen M.J."/>
        </authorList>
    </citation>
    <scope>NUCLEOTIDE SEQUENCE</scope>
    <source>
        <strain evidence="9">ChiHjej12B11-1927</strain>
    </source>
</reference>
<evidence type="ECO:0000313" key="9">
    <source>
        <dbReference type="EMBL" id="HIX37820.1"/>
    </source>
</evidence>
<proteinExistence type="inferred from homology"/>
<feature type="transmembrane region" description="Helical" evidence="7">
    <location>
        <begin position="348"/>
        <end position="370"/>
    </location>
</feature>
<dbReference type="Proteomes" id="UP000824230">
    <property type="component" value="Unassembled WGS sequence"/>
</dbReference>
<dbReference type="InterPro" id="IPR050250">
    <property type="entry name" value="Macrolide_Exporter_MacB"/>
</dbReference>
<evidence type="ECO:0000256" key="6">
    <source>
        <dbReference type="ARBA" id="ARBA00038076"/>
    </source>
</evidence>
<dbReference type="AlphaFoldDB" id="A0A9D2AND7"/>
<evidence type="ECO:0000256" key="4">
    <source>
        <dbReference type="ARBA" id="ARBA00022989"/>
    </source>
</evidence>
<feature type="transmembrane region" description="Helical" evidence="7">
    <location>
        <begin position="254"/>
        <end position="277"/>
    </location>
</feature>